<evidence type="ECO:0000259" key="1">
    <source>
        <dbReference type="Pfam" id="PF15515"/>
    </source>
</evidence>
<dbReference type="Gene3D" id="3.30.70.3570">
    <property type="entry name" value="MvaI/BcnI restriction endonuclease, recognition domain"/>
    <property type="match status" value="1"/>
</dbReference>
<dbReference type="AlphaFoldDB" id="A0A2H0LPP7"/>
<sequence>MHVFKSLDEFKDKLKKIAAKEFVQSMRKGDTGIGYTLECLLDIKENNVPLADLGDIELKAYRKDSCSMLTLFTCEPKPAGGERDKMLLKEFGYCREKDGRKCELYCTINASRFNNQSLKLCVEQNAIRVISSKKDIDIYWDFEALSDRFDKKIQKLIVVEAATMLEDDQERFHFSDAYLLEGFNFKSFCKLVESDAVTVDFRMHLRSKGTVRNHGTAFRVHKRRLMECYQTREKLF</sequence>
<dbReference type="Gene3D" id="3.40.210.20">
    <property type="entry name" value="MvaI/BcnI restriction endonuclease, catalytic domain"/>
    <property type="match status" value="1"/>
</dbReference>
<dbReference type="Proteomes" id="UP000230859">
    <property type="component" value="Unassembled WGS sequence"/>
</dbReference>
<organism evidence="2 3">
    <name type="scientific">Candidatus Abzuiibacterium crystallinum</name>
    <dbReference type="NCBI Taxonomy" id="1974748"/>
    <lineage>
        <taxon>Bacteria</taxon>
        <taxon>Pseudomonadati</taxon>
        <taxon>Candidatus Omnitrophota</taxon>
        <taxon>Candidatus Abzuiibacterium</taxon>
    </lineage>
</organism>
<dbReference type="InterPro" id="IPR043004">
    <property type="entry name" value="MvaI_BcnI_cat"/>
</dbReference>
<dbReference type="CDD" id="cd22310">
    <property type="entry name" value="BcnI-like"/>
    <property type="match status" value="1"/>
</dbReference>
<dbReference type="InterPro" id="IPR029127">
    <property type="entry name" value="MvaI_BcnI"/>
</dbReference>
<protein>
    <recommendedName>
        <fullName evidence="1">MvaI/BcnI restriction endonuclease domain-containing protein</fullName>
    </recommendedName>
</protein>
<gene>
    <name evidence="2" type="ORF">COV74_04950</name>
</gene>
<dbReference type="InterPro" id="IPR043005">
    <property type="entry name" value="MvaI_BcnI_rec"/>
</dbReference>
<feature type="domain" description="MvaI/BcnI restriction endonuclease" evidence="1">
    <location>
        <begin position="12"/>
        <end position="227"/>
    </location>
</feature>
<comment type="caution">
    <text evidence="2">The sequence shown here is derived from an EMBL/GenBank/DDBJ whole genome shotgun (WGS) entry which is preliminary data.</text>
</comment>
<dbReference type="Pfam" id="PF15515">
    <property type="entry name" value="MvaI_BcnI"/>
    <property type="match status" value="1"/>
</dbReference>
<evidence type="ECO:0000313" key="2">
    <source>
        <dbReference type="EMBL" id="PIQ86410.1"/>
    </source>
</evidence>
<proteinExistence type="predicted"/>
<reference evidence="2 3" key="1">
    <citation type="submission" date="2017-09" db="EMBL/GenBank/DDBJ databases">
        <title>Depth-based differentiation of microbial function through sediment-hosted aquifers and enrichment of novel symbionts in the deep terrestrial subsurface.</title>
        <authorList>
            <person name="Probst A.J."/>
            <person name="Ladd B."/>
            <person name="Jarett J.K."/>
            <person name="Geller-Mcgrath D.E."/>
            <person name="Sieber C.M."/>
            <person name="Emerson J.B."/>
            <person name="Anantharaman K."/>
            <person name="Thomas B.C."/>
            <person name="Malmstrom R."/>
            <person name="Stieglmeier M."/>
            <person name="Klingl A."/>
            <person name="Woyke T."/>
            <person name="Ryan C.M."/>
            <person name="Banfield J.F."/>
        </authorList>
    </citation>
    <scope>NUCLEOTIDE SEQUENCE [LARGE SCALE GENOMIC DNA]</scope>
    <source>
        <strain evidence="2">CG11_big_fil_rev_8_21_14_0_20_45_26</strain>
    </source>
</reference>
<evidence type="ECO:0000313" key="3">
    <source>
        <dbReference type="Proteomes" id="UP000230859"/>
    </source>
</evidence>
<dbReference type="EMBL" id="PCVY01000044">
    <property type="protein sequence ID" value="PIQ86410.1"/>
    <property type="molecule type" value="Genomic_DNA"/>
</dbReference>
<name>A0A2H0LPP7_9BACT</name>
<accession>A0A2H0LPP7</accession>